<proteinExistence type="predicted"/>
<comment type="caution">
    <text evidence="1">The sequence shown here is derived from an EMBL/GenBank/DDBJ whole genome shotgun (WGS) entry which is preliminary data.</text>
</comment>
<evidence type="ECO:0000313" key="1">
    <source>
        <dbReference type="EMBL" id="KAJ7558490.1"/>
    </source>
</evidence>
<gene>
    <name evidence="1" type="ORF">O6H91_04G042300</name>
</gene>
<keyword evidence="2" id="KW-1185">Reference proteome</keyword>
<name>A0ACC2DWF3_DIPCM</name>
<sequence length="118" mass="13342">MTCVMLTSQLSYFLGASFYEASSRVSLRTNLPQSRESNRERERTTHNLVRSIAPQFHNSTLFTALDRKGSHFAGQNALHFTIMDASPTDFAKGRRDCKASCVPSALNRYQLPSEHIFL</sequence>
<organism evidence="1 2">
    <name type="scientific">Diphasiastrum complanatum</name>
    <name type="common">Issler's clubmoss</name>
    <name type="synonym">Lycopodium complanatum</name>
    <dbReference type="NCBI Taxonomy" id="34168"/>
    <lineage>
        <taxon>Eukaryota</taxon>
        <taxon>Viridiplantae</taxon>
        <taxon>Streptophyta</taxon>
        <taxon>Embryophyta</taxon>
        <taxon>Tracheophyta</taxon>
        <taxon>Lycopodiopsida</taxon>
        <taxon>Lycopodiales</taxon>
        <taxon>Lycopodiaceae</taxon>
        <taxon>Lycopodioideae</taxon>
        <taxon>Diphasiastrum</taxon>
    </lineage>
</organism>
<dbReference type="Proteomes" id="UP001162992">
    <property type="component" value="Chromosome 4"/>
</dbReference>
<protein>
    <submittedName>
        <fullName evidence="1">Uncharacterized protein</fullName>
    </submittedName>
</protein>
<evidence type="ECO:0000313" key="2">
    <source>
        <dbReference type="Proteomes" id="UP001162992"/>
    </source>
</evidence>
<accession>A0ACC2DWF3</accession>
<reference evidence="2" key="1">
    <citation type="journal article" date="2024" name="Proc. Natl. Acad. Sci. U.S.A.">
        <title>Extraordinary preservation of gene collinearity over three hundred million years revealed in homosporous lycophytes.</title>
        <authorList>
            <person name="Li C."/>
            <person name="Wickell D."/>
            <person name="Kuo L.Y."/>
            <person name="Chen X."/>
            <person name="Nie B."/>
            <person name="Liao X."/>
            <person name="Peng D."/>
            <person name="Ji J."/>
            <person name="Jenkins J."/>
            <person name="Williams M."/>
            <person name="Shu S."/>
            <person name="Plott C."/>
            <person name="Barry K."/>
            <person name="Rajasekar S."/>
            <person name="Grimwood J."/>
            <person name="Han X."/>
            <person name="Sun S."/>
            <person name="Hou Z."/>
            <person name="He W."/>
            <person name="Dai G."/>
            <person name="Sun C."/>
            <person name="Schmutz J."/>
            <person name="Leebens-Mack J.H."/>
            <person name="Li F.W."/>
            <person name="Wang L."/>
        </authorList>
    </citation>
    <scope>NUCLEOTIDE SEQUENCE [LARGE SCALE GENOMIC DNA]</scope>
    <source>
        <strain evidence="2">cv. PW_Plant_1</strain>
    </source>
</reference>
<dbReference type="EMBL" id="CM055095">
    <property type="protein sequence ID" value="KAJ7558490.1"/>
    <property type="molecule type" value="Genomic_DNA"/>
</dbReference>